<protein>
    <submittedName>
        <fullName evidence="2">Uncharacterized protein</fullName>
    </submittedName>
</protein>
<evidence type="ECO:0000313" key="2">
    <source>
        <dbReference type="EMBL" id="POM82065.1"/>
    </source>
</evidence>
<name>A0A2P4YW78_9CRYT</name>
<keyword evidence="3" id="KW-1185">Reference proteome</keyword>
<dbReference type="EMBL" id="JIBK01000002">
    <property type="protein sequence ID" value="POM82065.1"/>
    <property type="molecule type" value="Genomic_DNA"/>
</dbReference>
<comment type="caution">
    <text evidence="2">The sequence shown here is derived from an EMBL/GenBank/DDBJ whole genome shotgun (WGS) entry which is preliminary data.</text>
</comment>
<reference evidence="2 3" key="1">
    <citation type="submission" date="2014-04" db="EMBL/GenBank/DDBJ databases">
        <title>Comparative Genomics of Cryptosporidium Species.</title>
        <authorList>
            <person name="Silva J.C."/>
            <person name="Su Q."/>
            <person name="Chalmers R."/>
            <person name="Chibucos M.C."/>
            <person name="Elwin K."/>
            <person name="Godinez A."/>
            <person name="Guo F."/>
            <person name="Huynh K."/>
            <person name="Orvis J."/>
            <person name="Ott S."/>
            <person name="Sadzewicz L."/>
            <person name="Sengamalay N."/>
            <person name="Shetty A."/>
            <person name="Sun M."/>
            <person name="Tallon L."/>
            <person name="Xiao L."/>
            <person name="Zhang H."/>
            <person name="Fraser C.M."/>
            <person name="Zhu G."/>
            <person name="Kissinger J."/>
            <person name="Widmer G."/>
        </authorList>
    </citation>
    <scope>NUCLEOTIDE SEQUENCE [LARGE SCALE GENOMIC DNA]</scope>
    <source>
        <strain evidence="2 3">UKMEL1</strain>
    </source>
</reference>
<accession>A0A2P4YW78</accession>
<organism evidence="2 3">
    <name type="scientific">Cryptosporidium meleagridis</name>
    <dbReference type="NCBI Taxonomy" id="93969"/>
    <lineage>
        <taxon>Eukaryota</taxon>
        <taxon>Sar</taxon>
        <taxon>Alveolata</taxon>
        <taxon>Apicomplexa</taxon>
        <taxon>Conoidasida</taxon>
        <taxon>Coccidia</taxon>
        <taxon>Eucoccidiorida</taxon>
        <taxon>Eimeriorina</taxon>
        <taxon>Cryptosporidiidae</taxon>
        <taxon>Cryptosporidium</taxon>
    </lineage>
</organism>
<feature type="region of interest" description="Disordered" evidence="1">
    <location>
        <begin position="200"/>
        <end position="219"/>
    </location>
</feature>
<dbReference type="OrthoDB" id="337100at2759"/>
<evidence type="ECO:0000313" key="3">
    <source>
        <dbReference type="Proteomes" id="UP000236928"/>
    </source>
</evidence>
<dbReference type="PROSITE" id="PS51257">
    <property type="entry name" value="PROKAR_LIPOPROTEIN"/>
    <property type="match status" value="1"/>
</dbReference>
<dbReference type="Proteomes" id="UP000236928">
    <property type="component" value="Unassembled WGS sequence"/>
</dbReference>
<dbReference type="AlphaFoldDB" id="A0A2P4YW78"/>
<gene>
    <name evidence="2" type="ORF">CmeUKMEL1_00530</name>
</gene>
<dbReference type="VEuPathDB" id="CryptoDB:CmeUKMEL1_00530"/>
<evidence type="ECO:0000256" key="1">
    <source>
        <dbReference type="SAM" id="MobiDB-lite"/>
    </source>
</evidence>
<proteinExistence type="predicted"/>
<sequence length="219" mass="24994">MWSLMKSCCYSIGGGSCTDPVNFNADWCNLIHTNDEESKNIQYKLNSSKKDESSENHKKISMSSTDINDLVNYFIKCALNGVSVDIYDQASQSFVSGKYFINRNLNIITFKSPVHTIIIPFKAINTLLNSSEFSYLYSNSHSMSSDHNKQIITIIFDSNMEKSDTIPILFNDQSSANNFLLVVEILSYLTECRYNEMSDENYRENSDESMVENKIPNLQ</sequence>